<evidence type="ECO:0000313" key="3">
    <source>
        <dbReference type="Proteomes" id="UP000030686"/>
    </source>
</evidence>
<feature type="compositionally biased region" description="Polar residues" evidence="1">
    <location>
        <begin position="59"/>
        <end position="75"/>
    </location>
</feature>
<evidence type="ECO:0000256" key="1">
    <source>
        <dbReference type="SAM" id="MobiDB-lite"/>
    </source>
</evidence>
<accession>W6PY44</accession>
<feature type="region of interest" description="Disordered" evidence="1">
    <location>
        <begin position="1"/>
        <end position="75"/>
    </location>
</feature>
<evidence type="ECO:0000313" key="2">
    <source>
        <dbReference type="EMBL" id="CDM26899.1"/>
    </source>
</evidence>
<name>W6PY44_PENRF</name>
<sequence>MRPRSGSMNRSSDAESDQEHNQESVNHTDHSVVTNRGAPARHSRRERSEYRSWDRASDRPTTGTTGSKNRSVSRH</sequence>
<organism evidence="2 3">
    <name type="scientific">Penicillium roqueforti (strain FM164)</name>
    <dbReference type="NCBI Taxonomy" id="1365484"/>
    <lineage>
        <taxon>Eukaryota</taxon>
        <taxon>Fungi</taxon>
        <taxon>Dikarya</taxon>
        <taxon>Ascomycota</taxon>
        <taxon>Pezizomycotina</taxon>
        <taxon>Eurotiomycetes</taxon>
        <taxon>Eurotiomycetidae</taxon>
        <taxon>Eurotiales</taxon>
        <taxon>Aspergillaceae</taxon>
        <taxon>Penicillium</taxon>
    </lineage>
</organism>
<feature type="compositionally biased region" description="Polar residues" evidence="1">
    <location>
        <begin position="1"/>
        <end position="11"/>
    </location>
</feature>
<proteinExistence type="predicted"/>
<dbReference type="AlphaFoldDB" id="W6PY44"/>
<reference evidence="2" key="1">
    <citation type="journal article" date="2014" name="Nat. Commun.">
        <title>Multiple recent horizontal transfers of a large genomic region in cheese making fungi.</title>
        <authorList>
            <person name="Cheeseman K."/>
            <person name="Ropars J."/>
            <person name="Renault P."/>
            <person name="Dupont J."/>
            <person name="Gouzy J."/>
            <person name="Branca A."/>
            <person name="Abraham A.L."/>
            <person name="Ceppi M."/>
            <person name="Conseiller E."/>
            <person name="Debuchy R."/>
            <person name="Malagnac F."/>
            <person name="Goarin A."/>
            <person name="Silar P."/>
            <person name="Lacoste S."/>
            <person name="Sallet E."/>
            <person name="Bensimon A."/>
            <person name="Giraud T."/>
            <person name="Brygoo Y."/>
        </authorList>
    </citation>
    <scope>NUCLEOTIDE SEQUENCE [LARGE SCALE GENOMIC DNA]</scope>
    <source>
        <strain evidence="2">FM164</strain>
    </source>
</reference>
<gene>
    <name evidence="2" type="ORF">PROQFM164_S01g000708</name>
</gene>
<protein>
    <submittedName>
        <fullName evidence="2">Genomic scaffold, ProqFM164S01</fullName>
    </submittedName>
</protein>
<keyword evidence="3" id="KW-1185">Reference proteome</keyword>
<feature type="compositionally biased region" description="Basic and acidic residues" evidence="1">
    <location>
        <begin position="17"/>
        <end position="30"/>
    </location>
</feature>
<dbReference type="Proteomes" id="UP000030686">
    <property type="component" value="Unassembled WGS sequence"/>
</dbReference>
<dbReference type="EMBL" id="HG792015">
    <property type="protein sequence ID" value="CDM26899.1"/>
    <property type="molecule type" value="Genomic_DNA"/>
</dbReference>
<dbReference type="OrthoDB" id="4352489at2759"/>
<feature type="compositionally biased region" description="Basic and acidic residues" evidence="1">
    <location>
        <begin position="46"/>
        <end position="58"/>
    </location>
</feature>